<gene>
    <name evidence="3" type="ORF">FAB82_22025</name>
</gene>
<evidence type="ECO:0000259" key="2">
    <source>
        <dbReference type="Pfam" id="PF12740"/>
    </source>
</evidence>
<organism evidence="3 4">
    <name type="scientific">Glycomyces buryatensis</name>
    <dbReference type="NCBI Taxonomy" id="2570927"/>
    <lineage>
        <taxon>Bacteria</taxon>
        <taxon>Bacillati</taxon>
        <taxon>Actinomycetota</taxon>
        <taxon>Actinomycetes</taxon>
        <taxon>Glycomycetales</taxon>
        <taxon>Glycomycetaceae</taxon>
        <taxon>Glycomyces</taxon>
    </lineage>
</organism>
<protein>
    <submittedName>
        <fullName evidence="3">Alpha/beta hydrolase</fullName>
    </submittedName>
</protein>
<dbReference type="EMBL" id="STGY01000072">
    <property type="protein sequence ID" value="THV36462.1"/>
    <property type="molecule type" value="Genomic_DNA"/>
</dbReference>
<evidence type="ECO:0000256" key="1">
    <source>
        <dbReference type="SAM" id="SignalP"/>
    </source>
</evidence>
<name>A0A4S8Q1Z2_9ACTN</name>
<proteinExistence type="predicted"/>
<feature type="domain" description="PET hydrolase/cutinase-like" evidence="2">
    <location>
        <begin position="88"/>
        <end position="260"/>
    </location>
</feature>
<keyword evidence="3" id="KW-0378">Hydrolase</keyword>
<evidence type="ECO:0000313" key="3">
    <source>
        <dbReference type="EMBL" id="THV36462.1"/>
    </source>
</evidence>
<dbReference type="Gene3D" id="3.40.50.1820">
    <property type="entry name" value="alpha/beta hydrolase"/>
    <property type="match status" value="1"/>
</dbReference>
<sequence length="291" mass="31250">MAIQRRTFLGLSTAAALGAGGYLLGGGNALADPATTQQQHAVGVRRYDWERDGRPCTTFVYYPATGDAGGDPVEDAPVADGAFPVYNFTHGYGASPQGSEFIIRPLAAAGFIVPGPHFEYNFDDVYSGDMSMDVSEIITQTLALNEADDPLAGHIDDTPGVGVSGHSLGGMTTHGLLTAWPDERVTSANPQSCVDMGDPSDSVSAKVLFVHGDQDPTTEYSSARQAYEEMSAPKAFLTFEGGNHTSFWSDDRFPNTVVDWALWGLYDDTEAKDRLEEDAAGDDTNWEFVEE</sequence>
<dbReference type="InterPro" id="IPR041127">
    <property type="entry name" value="PET_hydrolase/cutinase-like"/>
</dbReference>
<feature type="signal peptide" evidence="1">
    <location>
        <begin position="1"/>
        <end position="31"/>
    </location>
</feature>
<comment type="caution">
    <text evidence="3">The sequence shown here is derived from an EMBL/GenBank/DDBJ whole genome shotgun (WGS) entry which is preliminary data.</text>
</comment>
<reference evidence="3 4" key="2">
    <citation type="submission" date="2019-05" db="EMBL/GenBank/DDBJ databases">
        <title>Glycomyces buryatensis sp. nov.</title>
        <authorList>
            <person name="Nikitina E."/>
        </authorList>
    </citation>
    <scope>NUCLEOTIDE SEQUENCE [LARGE SCALE GENOMIC DNA]</scope>
    <source>
        <strain evidence="3 4">18</strain>
    </source>
</reference>
<dbReference type="RefSeq" id="WP_136536705.1">
    <property type="nucleotide sequence ID" value="NZ_STGY01000072.1"/>
</dbReference>
<dbReference type="OrthoDB" id="5243890at2"/>
<keyword evidence="1" id="KW-0732">Signal</keyword>
<dbReference type="SUPFAM" id="SSF53474">
    <property type="entry name" value="alpha/beta-Hydrolases"/>
    <property type="match status" value="1"/>
</dbReference>
<accession>A0A4S8Q1Z2</accession>
<dbReference type="InterPro" id="IPR029058">
    <property type="entry name" value="AB_hydrolase_fold"/>
</dbReference>
<dbReference type="Proteomes" id="UP000308760">
    <property type="component" value="Unassembled WGS sequence"/>
</dbReference>
<dbReference type="InterPro" id="IPR006311">
    <property type="entry name" value="TAT_signal"/>
</dbReference>
<dbReference type="GO" id="GO:0016787">
    <property type="term" value="F:hydrolase activity"/>
    <property type="evidence" value="ECO:0007669"/>
    <property type="project" value="UniProtKB-KW"/>
</dbReference>
<feature type="chain" id="PRO_5020693717" evidence="1">
    <location>
        <begin position="32"/>
        <end position="291"/>
    </location>
</feature>
<reference evidence="4" key="1">
    <citation type="submission" date="2019-04" db="EMBL/GenBank/DDBJ databases">
        <title>Nocardioides xinjiangensis sp. nov.</title>
        <authorList>
            <person name="Liu S."/>
        </authorList>
    </citation>
    <scope>NUCLEOTIDE SEQUENCE [LARGE SCALE GENOMIC DNA]</scope>
    <source>
        <strain evidence="4">18</strain>
    </source>
</reference>
<dbReference type="AlphaFoldDB" id="A0A4S8Q1Z2"/>
<evidence type="ECO:0000313" key="4">
    <source>
        <dbReference type="Proteomes" id="UP000308760"/>
    </source>
</evidence>
<keyword evidence="4" id="KW-1185">Reference proteome</keyword>
<dbReference type="PROSITE" id="PS51318">
    <property type="entry name" value="TAT"/>
    <property type="match status" value="1"/>
</dbReference>
<dbReference type="Pfam" id="PF12740">
    <property type="entry name" value="PETase"/>
    <property type="match status" value="1"/>
</dbReference>